<name>A0A6I1MMM3_9CLOT</name>
<accession>A0A6I1MMM3</accession>
<reference evidence="1 2" key="1">
    <citation type="submission" date="2019-10" db="EMBL/GenBank/DDBJ databases">
        <title>The Genome Sequence of Clostridium tarantellae Isolated from Fish Brain.</title>
        <authorList>
            <person name="Bano L."/>
            <person name="Kiel M."/>
            <person name="Sales G."/>
            <person name="Doxey A.C."/>
            <person name="Mansfield M.J."/>
            <person name="Schiavone M."/>
            <person name="Rossetto O."/>
            <person name="Pirazzini M."/>
            <person name="Dobrindt U."/>
            <person name="Montecucco C."/>
        </authorList>
    </citation>
    <scope>NUCLEOTIDE SEQUENCE [LARGE SCALE GENOMIC DNA]</scope>
    <source>
        <strain evidence="1 2">DSM 3997</strain>
    </source>
</reference>
<comment type="caution">
    <text evidence="1">The sequence shown here is derived from an EMBL/GenBank/DDBJ whole genome shotgun (WGS) entry which is preliminary data.</text>
</comment>
<organism evidence="1 2">
    <name type="scientific">Clostridium tarantellae</name>
    <dbReference type="NCBI Taxonomy" id="39493"/>
    <lineage>
        <taxon>Bacteria</taxon>
        <taxon>Bacillati</taxon>
        <taxon>Bacillota</taxon>
        <taxon>Clostridia</taxon>
        <taxon>Eubacteriales</taxon>
        <taxon>Clostridiaceae</taxon>
        <taxon>Clostridium</taxon>
    </lineage>
</organism>
<proteinExistence type="predicted"/>
<keyword evidence="2" id="KW-1185">Reference proteome</keyword>
<sequence>MKKNKTQYPPKDREMLVPDKEDLISRAPAGGEPSTLPDHTKDDIVCNNIETSEFTYIKPLDSEDTI</sequence>
<dbReference type="AlphaFoldDB" id="A0A6I1MMM3"/>
<dbReference type="Proteomes" id="UP000430345">
    <property type="component" value="Unassembled WGS sequence"/>
</dbReference>
<evidence type="ECO:0000313" key="2">
    <source>
        <dbReference type="Proteomes" id="UP000430345"/>
    </source>
</evidence>
<gene>
    <name evidence="1" type="ORF">GBZ86_06345</name>
</gene>
<evidence type="ECO:0000313" key="1">
    <source>
        <dbReference type="EMBL" id="MPQ43377.1"/>
    </source>
</evidence>
<dbReference type="RefSeq" id="WP_152888839.1">
    <property type="nucleotide sequence ID" value="NZ_WHJC01000062.1"/>
</dbReference>
<dbReference type="EMBL" id="WHJC01000062">
    <property type="protein sequence ID" value="MPQ43377.1"/>
    <property type="molecule type" value="Genomic_DNA"/>
</dbReference>
<dbReference type="OrthoDB" id="1911092at2"/>
<protein>
    <submittedName>
        <fullName evidence="1">Uncharacterized protein</fullName>
    </submittedName>
</protein>